<protein>
    <recommendedName>
        <fullName evidence="3">LamG-like jellyroll fold domain-containing protein</fullName>
    </recommendedName>
</protein>
<dbReference type="Proteomes" id="UP000315010">
    <property type="component" value="Unassembled WGS sequence"/>
</dbReference>
<organism evidence="1 2">
    <name type="scientific">Novipirellula herctigrandis</name>
    <dbReference type="NCBI Taxonomy" id="2527986"/>
    <lineage>
        <taxon>Bacteria</taxon>
        <taxon>Pseudomonadati</taxon>
        <taxon>Planctomycetota</taxon>
        <taxon>Planctomycetia</taxon>
        <taxon>Pirellulales</taxon>
        <taxon>Pirellulaceae</taxon>
        <taxon>Novipirellula</taxon>
    </lineage>
</organism>
<keyword evidence="2" id="KW-1185">Reference proteome</keyword>
<comment type="caution">
    <text evidence="1">The sequence shown here is derived from an EMBL/GenBank/DDBJ whole genome shotgun (WGS) entry which is preliminary data.</text>
</comment>
<dbReference type="InterPro" id="IPR013320">
    <property type="entry name" value="ConA-like_dom_sf"/>
</dbReference>
<dbReference type="EMBL" id="SJPJ01000001">
    <property type="protein sequence ID" value="TWT80287.1"/>
    <property type="molecule type" value="Genomic_DNA"/>
</dbReference>
<name>A0A5C5Z0B9_9BACT</name>
<proteinExistence type="predicted"/>
<gene>
    <name evidence="1" type="ORF">CA13_17000</name>
</gene>
<sequence length="75" mass="8423">MALALWIPMELDDSMATSVEETVWFGTDTDGLGLWNGRIDELALFDKALSDKNIAKIYLTTREDLTAREETASQQ</sequence>
<dbReference type="SUPFAM" id="SSF49899">
    <property type="entry name" value="Concanavalin A-like lectins/glucanases"/>
    <property type="match status" value="1"/>
</dbReference>
<reference evidence="1 2" key="1">
    <citation type="submission" date="2019-02" db="EMBL/GenBank/DDBJ databases">
        <title>Deep-cultivation of Planctomycetes and their phenomic and genomic characterization uncovers novel biology.</title>
        <authorList>
            <person name="Wiegand S."/>
            <person name="Jogler M."/>
            <person name="Boedeker C."/>
            <person name="Pinto D."/>
            <person name="Vollmers J."/>
            <person name="Rivas-Marin E."/>
            <person name="Kohn T."/>
            <person name="Peeters S.H."/>
            <person name="Heuer A."/>
            <person name="Rast P."/>
            <person name="Oberbeckmann S."/>
            <person name="Bunk B."/>
            <person name="Jeske O."/>
            <person name="Meyerdierks A."/>
            <person name="Storesund J.E."/>
            <person name="Kallscheuer N."/>
            <person name="Luecker S."/>
            <person name="Lage O.M."/>
            <person name="Pohl T."/>
            <person name="Merkel B.J."/>
            <person name="Hornburger P."/>
            <person name="Mueller R.-W."/>
            <person name="Bruemmer F."/>
            <person name="Labrenz M."/>
            <person name="Spormann A.M."/>
            <person name="Op Den Camp H."/>
            <person name="Overmann J."/>
            <person name="Amann R."/>
            <person name="Jetten M.S.M."/>
            <person name="Mascher T."/>
            <person name="Medema M.H."/>
            <person name="Devos D.P."/>
            <person name="Kaster A.-K."/>
            <person name="Ovreas L."/>
            <person name="Rohde M."/>
            <person name="Galperin M.Y."/>
            <person name="Jogler C."/>
        </authorList>
    </citation>
    <scope>NUCLEOTIDE SEQUENCE [LARGE SCALE GENOMIC DNA]</scope>
    <source>
        <strain evidence="1 2">CA13</strain>
    </source>
</reference>
<evidence type="ECO:0000313" key="2">
    <source>
        <dbReference type="Proteomes" id="UP000315010"/>
    </source>
</evidence>
<dbReference type="AlphaFoldDB" id="A0A5C5Z0B9"/>
<evidence type="ECO:0000313" key="1">
    <source>
        <dbReference type="EMBL" id="TWT80287.1"/>
    </source>
</evidence>
<evidence type="ECO:0008006" key="3">
    <source>
        <dbReference type="Google" id="ProtNLM"/>
    </source>
</evidence>
<dbReference type="Gene3D" id="2.60.120.200">
    <property type="match status" value="1"/>
</dbReference>
<accession>A0A5C5Z0B9</accession>